<evidence type="ECO:0000313" key="3">
    <source>
        <dbReference type="Proteomes" id="UP000247099"/>
    </source>
</evidence>
<dbReference type="InterPro" id="IPR013022">
    <property type="entry name" value="Xyl_isomerase-like_TIM-brl"/>
</dbReference>
<keyword evidence="3" id="KW-1185">Reference proteome</keyword>
<keyword evidence="2" id="KW-0413">Isomerase</keyword>
<dbReference type="EMBL" id="QHJQ01000001">
    <property type="protein sequence ID" value="PXA05388.1"/>
    <property type="molecule type" value="Genomic_DNA"/>
</dbReference>
<organism evidence="2 3">
    <name type="scientific">Coraliomargarita sinensis</name>
    <dbReference type="NCBI Taxonomy" id="2174842"/>
    <lineage>
        <taxon>Bacteria</taxon>
        <taxon>Pseudomonadati</taxon>
        <taxon>Verrucomicrobiota</taxon>
        <taxon>Opitutia</taxon>
        <taxon>Puniceicoccales</taxon>
        <taxon>Coraliomargaritaceae</taxon>
        <taxon>Coraliomargarita</taxon>
    </lineage>
</organism>
<dbReference type="PANTHER" id="PTHR12110:SF21">
    <property type="entry name" value="XYLOSE ISOMERASE-LIKE TIM BARREL DOMAIN-CONTAINING PROTEIN"/>
    <property type="match status" value="1"/>
</dbReference>
<dbReference type="OrthoDB" id="9815124at2"/>
<evidence type="ECO:0000313" key="2">
    <source>
        <dbReference type="EMBL" id="PXA05388.1"/>
    </source>
</evidence>
<evidence type="ECO:0000259" key="1">
    <source>
        <dbReference type="Pfam" id="PF01261"/>
    </source>
</evidence>
<name>A0A317ZND6_9BACT</name>
<dbReference type="AlphaFoldDB" id="A0A317ZND6"/>
<feature type="domain" description="Xylose isomerase-like TIM barrel" evidence="1">
    <location>
        <begin position="19"/>
        <end position="255"/>
    </location>
</feature>
<dbReference type="Gene3D" id="3.20.20.150">
    <property type="entry name" value="Divalent-metal-dependent TIM barrel enzymes"/>
    <property type="match status" value="1"/>
</dbReference>
<gene>
    <name evidence="2" type="ORF">DDZ13_00540</name>
</gene>
<dbReference type="PANTHER" id="PTHR12110">
    <property type="entry name" value="HYDROXYPYRUVATE ISOMERASE"/>
    <property type="match status" value="1"/>
</dbReference>
<dbReference type="Proteomes" id="UP000247099">
    <property type="component" value="Unassembled WGS sequence"/>
</dbReference>
<proteinExistence type="predicted"/>
<reference evidence="2 3" key="1">
    <citation type="submission" date="2018-05" db="EMBL/GenBank/DDBJ databases">
        <title>Coraliomargarita sinensis sp. nov., isolated from a marine solar saltern.</title>
        <authorList>
            <person name="Zhou L.Y."/>
        </authorList>
    </citation>
    <scope>NUCLEOTIDE SEQUENCE [LARGE SCALE GENOMIC DNA]</scope>
    <source>
        <strain evidence="2 3">WN38</strain>
    </source>
</reference>
<dbReference type="InterPro" id="IPR036237">
    <property type="entry name" value="Xyl_isomerase-like_sf"/>
</dbReference>
<sequence length="290" mass="32672">MQLSGFTDEAGKDLATQIKACKELGWTHLSARSIGGTNIHELSEDDFRQAADQLDEAGIQVVEFGSLIGNWAKPISSDFDITLAEIDRAIPRMKRLNTNCVRIMSYAMEPWGENQQDTERFRRLREIVKRFEGAGLQAVHENCQNYGGFSAEHTLRLVEEVPGLKLVFDTGNPVFTRDRSKPEPHPWQDALEFYRAVKAHVAHVHVKDCLNPPEGSTEPEKYTMPGEGQARLLETLKEMKADGYNGGFAIEPHVATVFHVQDGQEPDWQQCYDSFIAYGKAFEAMVRSLD</sequence>
<dbReference type="RefSeq" id="WP_110129468.1">
    <property type="nucleotide sequence ID" value="NZ_QHJQ01000001.1"/>
</dbReference>
<dbReference type="InParanoid" id="A0A317ZND6"/>
<dbReference type="InterPro" id="IPR050312">
    <property type="entry name" value="IolE/XylAMocC-like"/>
</dbReference>
<dbReference type="GO" id="GO:0016853">
    <property type="term" value="F:isomerase activity"/>
    <property type="evidence" value="ECO:0007669"/>
    <property type="project" value="UniProtKB-KW"/>
</dbReference>
<dbReference type="Pfam" id="PF01261">
    <property type="entry name" value="AP_endonuc_2"/>
    <property type="match status" value="1"/>
</dbReference>
<protein>
    <submittedName>
        <fullName evidence="2">Sugar phosphate isomerase/epimerase</fullName>
    </submittedName>
</protein>
<dbReference type="SUPFAM" id="SSF51658">
    <property type="entry name" value="Xylose isomerase-like"/>
    <property type="match status" value="1"/>
</dbReference>
<comment type="caution">
    <text evidence="2">The sequence shown here is derived from an EMBL/GenBank/DDBJ whole genome shotgun (WGS) entry which is preliminary data.</text>
</comment>
<accession>A0A317ZND6</accession>